<feature type="domain" description="Ig-like" evidence="13">
    <location>
        <begin position="195"/>
        <end position="296"/>
    </location>
</feature>
<sequence length="761" mass="85376">MPLYEISSSAMFILMMVRALQWTTDIKISPSHGLIIDPVDANDTDRYWCKTVRASSSQFVEDYLDVTVLDETFPEERDSIVSETSESMDIQSRNTIQCPLLPQLPTQTDFTVYWTIKNSDGQSLNIIAAKFPNGEIISVQEFDETHSLTGKNAMQVGRFSKRQEKYCCHVFEQDNDLRTACVDVTWLAVATKMRPTIKGCMPTSDDCAIEVTPHQECLQLECSINAVYPKPTLNWSTSGCKEPAIYFTNSSVDRTSELFNVKSTVYIVDLNKSLELCSTFTCTAQGEAITDQTQTSFIMISRKCIYIDAINNITWLAINENTRELTIRSSQTHSFLHFTGQKETTTPSIATTCICPSCNSSGCGVELFFAITLLLIFLLLFLLLLLPRSKRFILTCAGVMPTLPRYPHKCAVRRTANEPAFEPTEANTQSQSAKDVDCQLEVTVPLMTIGAKDEKSADDKEGPVCFVNRSNQDVDITDPQFTWQYKGELTTESVLDKKYVSGFQSIKYVICMEDSGVVVIDITGLHQYTDEYRYRFVDLKRAFGNIDYACVTCFTKTKLIFGLKWGKLVIFDTSNEHLTNFASVTPVKGRGVELESIAVGSSGLVFASDKNGKAISIFDQEGVCLERCEIPSIEPRCLAAYVRNEISSFFVTAETVVRKYNITGQIQSSINPKHQFDIDKQFLGTDFKPIHISVKEETLFVVNQLDDVESLQILPLNVIDRKFQRSIIANAPGIRGVRLSSGDKVIVYSDSSVHLLEKKKK</sequence>
<evidence type="ECO:0000256" key="8">
    <source>
        <dbReference type="ARBA" id="ARBA00023170"/>
    </source>
</evidence>
<proteinExistence type="predicted"/>
<dbReference type="SUPFAM" id="SSF101898">
    <property type="entry name" value="NHL repeat"/>
    <property type="match status" value="1"/>
</dbReference>
<dbReference type="KEGG" id="aplc:110987704"/>
<dbReference type="GeneID" id="110987704"/>
<evidence type="ECO:0000313" key="15">
    <source>
        <dbReference type="RefSeq" id="XP_022106381.1"/>
    </source>
</evidence>
<dbReference type="PANTHER" id="PTHR25466:SF9">
    <property type="entry name" value="FIBRONECTIN TYPE-III DOMAIN-CONTAINING PROTEIN"/>
    <property type="match status" value="1"/>
</dbReference>
<evidence type="ECO:0000256" key="2">
    <source>
        <dbReference type="ARBA" id="ARBA00022475"/>
    </source>
</evidence>
<evidence type="ECO:0000256" key="7">
    <source>
        <dbReference type="ARBA" id="ARBA00023157"/>
    </source>
</evidence>
<dbReference type="RefSeq" id="XP_022106382.1">
    <property type="nucleotide sequence ID" value="XM_022250690.1"/>
</dbReference>
<dbReference type="Gene3D" id="2.60.40.10">
    <property type="entry name" value="Immunoglobulins"/>
    <property type="match status" value="1"/>
</dbReference>
<evidence type="ECO:0000256" key="11">
    <source>
        <dbReference type="SAM" id="Phobius"/>
    </source>
</evidence>
<evidence type="ECO:0000313" key="14">
    <source>
        <dbReference type="Proteomes" id="UP000694845"/>
    </source>
</evidence>
<organism evidence="14 16">
    <name type="scientific">Acanthaster planci</name>
    <name type="common">Crown-of-thorns starfish</name>
    <dbReference type="NCBI Taxonomy" id="133434"/>
    <lineage>
        <taxon>Eukaryota</taxon>
        <taxon>Metazoa</taxon>
        <taxon>Echinodermata</taxon>
        <taxon>Eleutherozoa</taxon>
        <taxon>Asterozoa</taxon>
        <taxon>Asteroidea</taxon>
        <taxon>Valvatacea</taxon>
        <taxon>Valvatida</taxon>
        <taxon>Acanthasteridae</taxon>
        <taxon>Acanthaster</taxon>
    </lineage>
</organism>
<name>A0A8B7ZMU3_ACAPL</name>
<dbReference type="InterPro" id="IPR007110">
    <property type="entry name" value="Ig-like_dom"/>
</dbReference>
<comment type="subcellular location">
    <subcellularLocation>
        <location evidence="1">Cell membrane</location>
        <topology evidence="1">Single-pass type I membrane protein</topology>
    </subcellularLocation>
</comment>
<keyword evidence="7" id="KW-1015">Disulfide bond</keyword>
<keyword evidence="14" id="KW-1185">Reference proteome</keyword>
<evidence type="ECO:0000256" key="10">
    <source>
        <dbReference type="ARBA" id="ARBA00023319"/>
    </source>
</evidence>
<evidence type="ECO:0000256" key="3">
    <source>
        <dbReference type="ARBA" id="ARBA00022692"/>
    </source>
</evidence>
<keyword evidence="10" id="KW-0393">Immunoglobulin domain</keyword>
<dbReference type="AlphaFoldDB" id="A0A8B7ZMU3"/>
<keyword evidence="2" id="KW-1003">Cell membrane</keyword>
<reference evidence="15 16" key="1">
    <citation type="submission" date="2025-04" db="UniProtKB">
        <authorList>
            <consortium name="RefSeq"/>
        </authorList>
    </citation>
    <scope>IDENTIFICATION</scope>
</reference>
<dbReference type="InterPro" id="IPR036179">
    <property type="entry name" value="Ig-like_dom_sf"/>
</dbReference>
<evidence type="ECO:0000256" key="5">
    <source>
        <dbReference type="ARBA" id="ARBA00022989"/>
    </source>
</evidence>
<dbReference type="SUPFAM" id="SSF48726">
    <property type="entry name" value="Immunoglobulin"/>
    <property type="match status" value="1"/>
</dbReference>
<keyword evidence="8" id="KW-0675">Receptor</keyword>
<keyword evidence="4 12" id="KW-0732">Signal</keyword>
<evidence type="ECO:0000256" key="9">
    <source>
        <dbReference type="ARBA" id="ARBA00023180"/>
    </source>
</evidence>
<dbReference type="GO" id="GO:0009897">
    <property type="term" value="C:external side of plasma membrane"/>
    <property type="evidence" value="ECO:0007669"/>
    <property type="project" value="TreeGrafter"/>
</dbReference>
<keyword evidence="3 11" id="KW-0812">Transmembrane</keyword>
<dbReference type="RefSeq" id="XP_022106381.1">
    <property type="nucleotide sequence ID" value="XM_022250689.1"/>
</dbReference>
<evidence type="ECO:0000256" key="12">
    <source>
        <dbReference type="SAM" id="SignalP"/>
    </source>
</evidence>
<keyword evidence="5 11" id="KW-1133">Transmembrane helix</keyword>
<dbReference type="InterPro" id="IPR051713">
    <property type="entry name" value="T-cell_Activation_Regulation"/>
</dbReference>
<dbReference type="PROSITE" id="PS50835">
    <property type="entry name" value="IG_LIKE"/>
    <property type="match status" value="1"/>
</dbReference>
<evidence type="ECO:0000256" key="1">
    <source>
        <dbReference type="ARBA" id="ARBA00004251"/>
    </source>
</evidence>
<evidence type="ECO:0000313" key="16">
    <source>
        <dbReference type="RefSeq" id="XP_022106382.1"/>
    </source>
</evidence>
<feature type="transmembrane region" description="Helical" evidence="11">
    <location>
        <begin position="367"/>
        <end position="386"/>
    </location>
</feature>
<feature type="signal peptide" evidence="12">
    <location>
        <begin position="1"/>
        <end position="19"/>
    </location>
</feature>
<keyword evidence="9" id="KW-0325">Glycoprotein</keyword>
<gene>
    <name evidence="15 16" type="primary">LOC110987704</name>
</gene>
<dbReference type="GO" id="GO:0007166">
    <property type="term" value="P:cell surface receptor signaling pathway"/>
    <property type="evidence" value="ECO:0007669"/>
    <property type="project" value="TreeGrafter"/>
</dbReference>
<evidence type="ECO:0000256" key="4">
    <source>
        <dbReference type="ARBA" id="ARBA00022729"/>
    </source>
</evidence>
<dbReference type="PANTHER" id="PTHR25466">
    <property type="entry name" value="T-LYMPHOCYTE ACTIVATION ANTIGEN"/>
    <property type="match status" value="1"/>
</dbReference>
<evidence type="ECO:0000259" key="13">
    <source>
        <dbReference type="PROSITE" id="PS50835"/>
    </source>
</evidence>
<dbReference type="OrthoDB" id="10157181at2759"/>
<dbReference type="InterPro" id="IPR013783">
    <property type="entry name" value="Ig-like_fold"/>
</dbReference>
<dbReference type="GO" id="GO:0071222">
    <property type="term" value="P:cellular response to lipopolysaccharide"/>
    <property type="evidence" value="ECO:0007669"/>
    <property type="project" value="TreeGrafter"/>
</dbReference>
<feature type="chain" id="PRO_5044665730" evidence="12">
    <location>
        <begin position="20"/>
        <end position="761"/>
    </location>
</feature>
<keyword evidence="6 11" id="KW-0472">Membrane</keyword>
<protein>
    <submittedName>
        <fullName evidence="15 16">Uncharacterized protein LOC110987704 isoform X1</fullName>
    </submittedName>
</protein>
<accession>A0A8B7ZMU3</accession>
<evidence type="ECO:0000256" key="6">
    <source>
        <dbReference type="ARBA" id="ARBA00023136"/>
    </source>
</evidence>
<dbReference type="GO" id="GO:0006955">
    <property type="term" value="P:immune response"/>
    <property type="evidence" value="ECO:0007669"/>
    <property type="project" value="TreeGrafter"/>
</dbReference>
<dbReference type="Proteomes" id="UP000694845">
    <property type="component" value="Unplaced"/>
</dbReference>